<feature type="transmembrane region" description="Helical" evidence="1">
    <location>
        <begin position="367"/>
        <end position="389"/>
    </location>
</feature>
<dbReference type="KEGG" id="hhy:Halhy_4412"/>
<dbReference type="InterPro" id="IPR052529">
    <property type="entry name" value="Bact_Transport_Assoc"/>
</dbReference>
<evidence type="ECO:0000313" key="3">
    <source>
        <dbReference type="EMBL" id="AEE52255.1"/>
    </source>
</evidence>
<feature type="transmembrane region" description="Helical" evidence="1">
    <location>
        <begin position="150"/>
        <end position="170"/>
    </location>
</feature>
<dbReference type="HOGENOM" id="CLU_039610_0_0_10"/>
<feature type="transmembrane region" description="Helical" evidence="1">
    <location>
        <begin position="283"/>
        <end position="303"/>
    </location>
</feature>
<dbReference type="RefSeq" id="WP_013766793.1">
    <property type="nucleotide sequence ID" value="NC_015510.1"/>
</dbReference>
<dbReference type="STRING" id="760192.Halhy_4412"/>
<protein>
    <recommendedName>
        <fullName evidence="2">DUF418 domain-containing protein</fullName>
    </recommendedName>
</protein>
<dbReference type="InterPro" id="IPR007349">
    <property type="entry name" value="DUF418"/>
</dbReference>
<dbReference type="AlphaFoldDB" id="F4KQX0"/>
<dbReference type="PANTHER" id="PTHR30590">
    <property type="entry name" value="INNER MEMBRANE PROTEIN"/>
    <property type="match status" value="1"/>
</dbReference>
<keyword evidence="1" id="KW-1133">Transmembrane helix</keyword>
<dbReference type="eggNOG" id="COG2311">
    <property type="taxonomic scope" value="Bacteria"/>
</dbReference>
<name>F4KQX0_HALH1</name>
<proteinExistence type="predicted"/>
<organism evidence="3 4">
    <name type="scientific">Haliscomenobacter hydrossis (strain ATCC 27775 / DSM 1100 / LMG 10767 / O)</name>
    <dbReference type="NCBI Taxonomy" id="760192"/>
    <lineage>
        <taxon>Bacteria</taxon>
        <taxon>Pseudomonadati</taxon>
        <taxon>Bacteroidota</taxon>
        <taxon>Saprospiria</taxon>
        <taxon>Saprospirales</taxon>
        <taxon>Haliscomenobacteraceae</taxon>
        <taxon>Haliscomenobacter</taxon>
    </lineage>
</organism>
<feature type="transmembrane region" description="Helical" evidence="1">
    <location>
        <begin position="75"/>
        <end position="92"/>
    </location>
</feature>
<sequence>MSASTQAMATAAPVAETQRIDTIDILRGFALLGILLMNIPGFSMADYSFEAFKNDPSGFNFWLYKFIGVFFEGKMRAMFGMVFGAGLLLFIANKGTKGASVHALYYRRMFWLLLFGLIHAHLILWIGEILYLYAVCGMILYLFRNVAAKYLVWAVPIVAIASFVAGTIQYQNIRAKRIAYVAASTAQSQNQTLTATQTKALKEWRTIEKSMIPNREDAKENTRKMKSDYATVAGYLRPLAWDGQTKYLPFDVWDSLALMLLGLALFKWGFLTGAWSTKNYWTVLKIGYGLGLPLVMYSSYYAFLHFTTLEANLARMEQVSINWIGLIYPFQRILIVLGHASALILLAKSGVAQGLCRRLAAVGRMALSNYISHSIICTLFFFGYGLNYFAELEYYQIYFVVLAIWAIQLIVSPIWLKYFLFGPLEWLWRCLTYWKMQPMWRTASVPNLVSPAS</sequence>
<feature type="transmembrane region" description="Helical" evidence="1">
    <location>
        <begin position="395"/>
        <end position="416"/>
    </location>
</feature>
<evidence type="ECO:0000313" key="4">
    <source>
        <dbReference type="Proteomes" id="UP000008461"/>
    </source>
</evidence>
<dbReference type="Pfam" id="PF04235">
    <property type="entry name" value="DUF418"/>
    <property type="match status" value="1"/>
</dbReference>
<feature type="domain" description="DUF418" evidence="2">
    <location>
        <begin position="265"/>
        <end position="435"/>
    </location>
</feature>
<feature type="transmembrane region" description="Helical" evidence="1">
    <location>
        <begin position="323"/>
        <end position="346"/>
    </location>
</feature>
<keyword evidence="4" id="KW-1185">Reference proteome</keyword>
<reference evidence="3 4" key="1">
    <citation type="journal article" date="2011" name="Stand. Genomic Sci.">
        <title>Complete genome sequence of Haliscomenobacter hydrossis type strain (O).</title>
        <authorList>
            <consortium name="US DOE Joint Genome Institute (JGI-PGF)"/>
            <person name="Daligault H."/>
            <person name="Lapidus A."/>
            <person name="Zeytun A."/>
            <person name="Nolan M."/>
            <person name="Lucas S."/>
            <person name="Del Rio T.G."/>
            <person name="Tice H."/>
            <person name="Cheng J.F."/>
            <person name="Tapia R."/>
            <person name="Han C."/>
            <person name="Goodwin L."/>
            <person name="Pitluck S."/>
            <person name="Liolios K."/>
            <person name="Pagani I."/>
            <person name="Ivanova N."/>
            <person name="Huntemann M."/>
            <person name="Mavromatis K."/>
            <person name="Mikhailova N."/>
            <person name="Pati A."/>
            <person name="Chen A."/>
            <person name="Palaniappan K."/>
            <person name="Land M."/>
            <person name="Hauser L."/>
            <person name="Brambilla E.M."/>
            <person name="Rohde M."/>
            <person name="Verbarg S."/>
            <person name="Goker M."/>
            <person name="Bristow J."/>
            <person name="Eisen J.A."/>
            <person name="Markowitz V."/>
            <person name="Hugenholtz P."/>
            <person name="Kyrpides N.C."/>
            <person name="Klenk H.P."/>
            <person name="Woyke T."/>
        </authorList>
    </citation>
    <scope>NUCLEOTIDE SEQUENCE [LARGE SCALE GENOMIC DNA]</scope>
    <source>
        <strain evidence="4">ATCC 27775 / DSM 1100 / LMG 10767 / O</strain>
    </source>
</reference>
<evidence type="ECO:0000256" key="1">
    <source>
        <dbReference type="SAM" id="Phobius"/>
    </source>
</evidence>
<feature type="transmembrane region" description="Helical" evidence="1">
    <location>
        <begin position="112"/>
        <end position="143"/>
    </location>
</feature>
<dbReference type="PANTHER" id="PTHR30590:SF2">
    <property type="entry name" value="INNER MEMBRANE PROTEIN"/>
    <property type="match status" value="1"/>
</dbReference>
<accession>F4KQX0</accession>
<dbReference type="EMBL" id="CP002691">
    <property type="protein sequence ID" value="AEE52255.1"/>
    <property type="molecule type" value="Genomic_DNA"/>
</dbReference>
<dbReference type="Proteomes" id="UP000008461">
    <property type="component" value="Chromosome"/>
</dbReference>
<evidence type="ECO:0000259" key="2">
    <source>
        <dbReference type="Pfam" id="PF04235"/>
    </source>
</evidence>
<reference key="2">
    <citation type="submission" date="2011-04" db="EMBL/GenBank/DDBJ databases">
        <title>Complete sequence of chromosome of Haliscomenobacter hydrossis DSM 1100.</title>
        <authorList>
            <consortium name="US DOE Joint Genome Institute (JGI-PGF)"/>
            <person name="Lucas S."/>
            <person name="Han J."/>
            <person name="Lapidus A."/>
            <person name="Bruce D."/>
            <person name="Goodwin L."/>
            <person name="Pitluck S."/>
            <person name="Peters L."/>
            <person name="Kyrpides N."/>
            <person name="Mavromatis K."/>
            <person name="Ivanova N."/>
            <person name="Ovchinnikova G."/>
            <person name="Pagani I."/>
            <person name="Daligault H."/>
            <person name="Detter J.C."/>
            <person name="Han C."/>
            <person name="Land M."/>
            <person name="Hauser L."/>
            <person name="Markowitz V."/>
            <person name="Cheng J.-F."/>
            <person name="Hugenholtz P."/>
            <person name="Woyke T."/>
            <person name="Wu D."/>
            <person name="Verbarg S."/>
            <person name="Frueling A."/>
            <person name="Brambilla E."/>
            <person name="Klenk H.-P."/>
            <person name="Eisen J.A."/>
        </authorList>
    </citation>
    <scope>NUCLEOTIDE SEQUENCE</scope>
    <source>
        <strain>DSM 1100</strain>
    </source>
</reference>
<keyword evidence="1" id="KW-0472">Membrane</keyword>
<gene>
    <name evidence="3" type="ordered locus">Halhy_4412</name>
</gene>
<keyword evidence="1" id="KW-0812">Transmembrane</keyword>